<dbReference type="PANTHER" id="PTHR11348:SF17">
    <property type="entry name" value="CCN"/>
    <property type="match status" value="1"/>
</dbReference>
<dbReference type="PROSITE" id="PS51323">
    <property type="entry name" value="IGFBP_N_2"/>
    <property type="match status" value="1"/>
</dbReference>
<dbReference type="GO" id="GO:0045597">
    <property type="term" value="P:positive regulation of cell differentiation"/>
    <property type="evidence" value="ECO:0007669"/>
    <property type="project" value="TreeGrafter"/>
</dbReference>
<comment type="caution">
    <text evidence="4">The sequence shown here is derived from an EMBL/GenBank/DDBJ whole genome shotgun (WGS) entry which is preliminary data.</text>
</comment>
<proteinExistence type="predicted"/>
<feature type="domain" description="IGFBP N-terminal" evidence="3">
    <location>
        <begin position="111"/>
        <end position="182"/>
    </location>
</feature>
<evidence type="ECO:0000259" key="3">
    <source>
        <dbReference type="PROSITE" id="PS51323"/>
    </source>
</evidence>
<dbReference type="AlphaFoldDB" id="A0A8X6KT86"/>
<accession>A0A8X6KT86</accession>
<evidence type="ECO:0000313" key="4">
    <source>
        <dbReference type="EMBL" id="GFQ81543.1"/>
    </source>
</evidence>
<name>A0A8X6KT86_TRICU</name>
<dbReference type="GO" id="GO:0007155">
    <property type="term" value="P:cell adhesion"/>
    <property type="evidence" value="ECO:0007669"/>
    <property type="project" value="TreeGrafter"/>
</dbReference>
<keyword evidence="1" id="KW-0732">Signal</keyword>
<dbReference type="GO" id="GO:0008201">
    <property type="term" value="F:heparin binding"/>
    <property type="evidence" value="ECO:0007669"/>
    <property type="project" value="TreeGrafter"/>
</dbReference>
<protein>
    <submittedName>
        <fullName evidence="4">Protein CYR61</fullName>
    </submittedName>
</protein>
<evidence type="ECO:0000256" key="2">
    <source>
        <dbReference type="ARBA" id="ARBA00023157"/>
    </source>
</evidence>
<dbReference type="GO" id="GO:0005178">
    <property type="term" value="F:integrin binding"/>
    <property type="evidence" value="ECO:0007669"/>
    <property type="project" value="TreeGrafter"/>
</dbReference>
<organism evidence="4 5">
    <name type="scientific">Trichonephila clavata</name>
    <name type="common">Joro spider</name>
    <name type="synonym">Nephila clavata</name>
    <dbReference type="NCBI Taxonomy" id="2740835"/>
    <lineage>
        <taxon>Eukaryota</taxon>
        <taxon>Metazoa</taxon>
        <taxon>Ecdysozoa</taxon>
        <taxon>Arthropoda</taxon>
        <taxon>Chelicerata</taxon>
        <taxon>Arachnida</taxon>
        <taxon>Araneae</taxon>
        <taxon>Araneomorphae</taxon>
        <taxon>Entelegynae</taxon>
        <taxon>Araneoidea</taxon>
        <taxon>Nephilidae</taxon>
        <taxon>Trichonephila</taxon>
    </lineage>
</organism>
<dbReference type="Pfam" id="PF00219">
    <property type="entry name" value="IGFBP"/>
    <property type="match status" value="1"/>
</dbReference>
<dbReference type="GO" id="GO:0031012">
    <property type="term" value="C:extracellular matrix"/>
    <property type="evidence" value="ECO:0007669"/>
    <property type="project" value="TreeGrafter"/>
</dbReference>
<reference evidence="4" key="1">
    <citation type="submission" date="2020-07" db="EMBL/GenBank/DDBJ databases">
        <title>Multicomponent nature underlies the extraordinary mechanical properties of spider dragline silk.</title>
        <authorList>
            <person name="Kono N."/>
            <person name="Nakamura H."/>
            <person name="Mori M."/>
            <person name="Yoshida Y."/>
            <person name="Ohtoshi R."/>
            <person name="Malay A.D."/>
            <person name="Moran D.A.P."/>
            <person name="Tomita M."/>
            <person name="Numata K."/>
            <person name="Arakawa K."/>
        </authorList>
    </citation>
    <scope>NUCLEOTIDE SEQUENCE</scope>
</reference>
<evidence type="ECO:0000256" key="1">
    <source>
        <dbReference type="ARBA" id="ARBA00022729"/>
    </source>
</evidence>
<dbReference type="SMART" id="SM00121">
    <property type="entry name" value="IB"/>
    <property type="match status" value="1"/>
</dbReference>
<dbReference type="InterPro" id="IPR000867">
    <property type="entry name" value="IGFBP-like"/>
</dbReference>
<dbReference type="SUPFAM" id="SSF57184">
    <property type="entry name" value="Growth factor receptor domain"/>
    <property type="match status" value="1"/>
</dbReference>
<evidence type="ECO:0000313" key="5">
    <source>
        <dbReference type="Proteomes" id="UP000887116"/>
    </source>
</evidence>
<dbReference type="OrthoDB" id="365605at2759"/>
<dbReference type="GO" id="GO:0005615">
    <property type="term" value="C:extracellular space"/>
    <property type="evidence" value="ECO:0007669"/>
    <property type="project" value="TreeGrafter"/>
</dbReference>
<dbReference type="InterPro" id="IPR009030">
    <property type="entry name" value="Growth_fac_rcpt_cys_sf"/>
</dbReference>
<dbReference type="InterPro" id="IPR017891">
    <property type="entry name" value="Insulin_GF-bd_Cys-rich_CS"/>
</dbReference>
<dbReference type="InterPro" id="IPR050941">
    <property type="entry name" value="CCN"/>
</dbReference>
<keyword evidence="5" id="KW-1185">Reference proteome</keyword>
<dbReference type="PANTHER" id="PTHR11348">
    <property type="entry name" value="CONNECTIVE TISSUE GROWTH FACTOR-RELATED"/>
    <property type="match status" value="1"/>
</dbReference>
<gene>
    <name evidence="4" type="primary">X975_13982</name>
    <name evidence="4" type="ORF">TNCT_317421</name>
</gene>
<dbReference type="PROSITE" id="PS00222">
    <property type="entry name" value="IGFBP_N_1"/>
    <property type="match status" value="1"/>
</dbReference>
<keyword evidence="2" id="KW-1015">Disulfide bond</keyword>
<dbReference type="EMBL" id="BMAO01032346">
    <property type="protein sequence ID" value="GFQ81543.1"/>
    <property type="molecule type" value="Genomic_DNA"/>
</dbReference>
<dbReference type="Proteomes" id="UP000887116">
    <property type="component" value="Unassembled WGS sequence"/>
</dbReference>
<sequence>MKSIIKRGELDTQMVLKSPTNIVKGWRWLSSLVQTFVSHIADEARSPTYIHADRLNKGSKSSLDHYHTPEAERFARSEIAEQKVHGLQTIFIITRQFIPELIEAKKVFDDRSIRCPERCHCPDAYPQCQDGVPVVMDGCGCCPVCARQQGDVCNTVQVCDVTRKLQCIYVDAFFTTGICRGELLKKIVFS</sequence>
<dbReference type="GO" id="GO:0007165">
    <property type="term" value="P:signal transduction"/>
    <property type="evidence" value="ECO:0007669"/>
    <property type="project" value="TreeGrafter"/>
</dbReference>